<organism evidence="9 10">
    <name type="scientific">Kocuria rhizophila</name>
    <dbReference type="NCBI Taxonomy" id="72000"/>
    <lineage>
        <taxon>Bacteria</taxon>
        <taxon>Bacillati</taxon>
        <taxon>Actinomycetota</taxon>
        <taxon>Actinomycetes</taxon>
        <taxon>Micrococcales</taxon>
        <taxon>Micrococcaceae</taxon>
        <taxon>Kocuria</taxon>
    </lineage>
</organism>
<dbReference type="PROSITE" id="PS50850">
    <property type="entry name" value="MFS"/>
    <property type="match status" value="1"/>
</dbReference>
<keyword evidence="4 7" id="KW-0812">Transmembrane</keyword>
<feature type="transmembrane region" description="Helical" evidence="7">
    <location>
        <begin position="215"/>
        <end position="237"/>
    </location>
</feature>
<feature type="transmembrane region" description="Helical" evidence="7">
    <location>
        <begin position="169"/>
        <end position="190"/>
    </location>
</feature>
<dbReference type="InterPro" id="IPR036259">
    <property type="entry name" value="MFS_trans_sf"/>
</dbReference>
<proteinExistence type="predicted"/>
<evidence type="ECO:0000259" key="8">
    <source>
        <dbReference type="PROSITE" id="PS50850"/>
    </source>
</evidence>
<feature type="transmembrane region" description="Helical" evidence="7">
    <location>
        <begin position="278"/>
        <end position="300"/>
    </location>
</feature>
<dbReference type="Proteomes" id="UP000298017">
    <property type="component" value="Unassembled WGS sequence"/>
</dbReference>
<feature type="transmembrane region" description="Helical" evidence="7">
    <location>
        <begin position="306"/>
        <end position="327"/>
    </location>
</feature>
<evidence type="ECO:0000256" key="1">
    <source>
        <dbReference type="ARBA" id="ARBA00004651"/>
    </source>
</evidence>
<evidence type="ECO:0000313" key="10">
    <source>
        <dbReference type="Proteomes" id="UP000298017"/>
    </source>
</evidence>
<keyword evidence="10" id="KW-1185">Reference proteome</keyword>
<dbReference type="Pfam" id="PF07690">
    <property type="entry name" value="MFS_1"/>
    <property type="match status" value="1"/>
</dbReference>
<feature type="transmembrane region" description="Helical" evidence="7">
    <location>
        <begin position="249"/>
        <end position="266"/>
    </location>
</feature>
<evidence type="ECO:0000256" key="6">
    <source>
        <dbReference type="ARBA" id="ARBA00023136"/>
    </source>
</evidence>
<feature type="transmembrane region" description="Helical" evidence="7">
    <location>
        <begin position="47"/>
        <end position="67"/>
    </location>
</feature>
<feature type="transmembrane region" description="Helical" evidence="7">
    <location>
        <begin position="378"/>
        <end position="398"/>
    </location>
</feature>
<keyword evidence="2" id="KW-0813">Transport</keyword>
<accession>A0AAX2SCN0</accession>
<feature type="domain" description="Major facilitator superfamily (MFS) profile" evidence="8">
    <location>
        <begin position="13"/>
        <end position="415"/>
    </location>
</feature>
<feature type="transmembrane region" description="Helical" evidence="7">
    <location>
        <begin position="103"/>
        <end position="121"/>
    </location>
</feature>
<name>A0AAX2SCN0_KOCRH</name>
<dbReference type="SUPFAM" id="SSF103473">
    <property type="entry name" value="MFS general substrate transporter"/>
    <property type="match status" value="1"/>
</dbReference>
<evidence type="ECO:0000256" key="3">
    <source>
        <dbReference type="ARBA" id="ARBA00022475"/>
    </source>
</evidence>
<feature type="transmembrane region" description="Helical" evidence="7">
    <location>
        <begin position="142"/>
        <end position="163"/>
    </location>
</feature>
<gene>
    <name evidence="9" type="ORF">E4P33_09105</name>
</gene>
<dbReference type="InterPro" id="IPR020846">
    <property type="entry name" value="MFS_dom"/>
</dbReference>
<dbReference type="RefSeq" id="WP_135010761.1">
    <property type="nucleotide sequence ID" value="NZ_JAQGES010000001.1"/>
</dbReference>
<protein>
    <submittedName>
        <fullName evidence="9">MFS transporter</fullName>
    </submittedName>
</protein>
<dbReference type="InterPro" id="IPR050171">
    <property type="entry name" value="MFS_Transporters"/>
</dbReference>
<dbReference type="PANTHER" id="PTHR23517:SF13">
    <property type="entry name" value="MAJOR FACILITATOR SUPERFAMILY MFS_1"/>
    <property type="match status" value="1"/>
</dbReference>
<feature type="transmembrane region" description="Helical" evidence="7">
    <location>
        <begin position="79"/>
        <end position="97"/>
    </location>
</feature>
<dbReference type="AlphaFoldDB" id="A0AAX2SCN0"/>
<dbReference type="EMBL" id="SPNK01000009">
    <property type="protein sequence ID" value="TFI00546.1"/>
    <property type="molecule type" value="Genomic_DNA"/>
</dbReference>
<dbReference type="GO" id="GO:0022857">
    <property type="term" value="F:transmembrane transporter activity"/>
    <property type="evidence" value="ECO:0007669"/>
    <property type="project" value="InterPro"/>
</dbReference>
<evidence type="ECO:0000256" key="4">
    <source>
        <dbReference type="ARBA" id="ARBA00022692"/>
    </source>
</evidence>
<evidence type="ECO:0000256" key="5">
    <source>
        <dbReference type="ARBA" id="ARBA00022989"/>
    </source>
</evidence>
<feature type="transmembrane region" description="Helical" evidence="7">
    <location>
        <begin position="14"/>
        <end position="35"/>
    </location>
</feature>
<keyword evidence="6 7" id="KW-0472">Membrane</keyword>
<dbReference type="Gene3D" id="1.20.1250.20">
    <property type="entry name" value="MFS general substrate transporter like domains"/>
    <property type="match status" value="1"/>
</dbReference>
<comment type="subcellular location">
    <subcellularLocation>
        <location evidence="1">Cell membrane</location>
        <topology evidence="1">Multi-pass membrane protein</topology>
    </subcellularLocation>
</comment>
<evidence type="ECO:0000313" key="9">
    <source>
        <dbReference type="EMBL" id="TFI00546.1"/>
    </source>
</evidence>
<evidence type="ECO:0000256" key="2">
    <source>
        <dbReference type="ARBA" id="ARBA00022448"/>
    </source>
</evidence>
<feature type="transmembrane region" description="Helical" evidence="7">
    <location>
        <begin position="339"/>
        <end position="366"/>
    </location>
</feature>
<dbReference type="PANTHER" id="PTHR23517">
    <property type="entry name" value="RESISTANCE PROTEIN MDTM, PUTATIVE-RELATED-RELATED"/>
    <property type="match status" value="1"/>
</dbReference>
<dbReference type="InterPro" id="IPR011701">
    <property type="entry name" value="MFS"/>
</dbReference>
<comment type="caution">
    <text evidence="9">The sequence shown here is derived from an EMBL/GenBank/DDBJ whole genome shotgun (WGS) entry which is preliminary data.</text>
</comment>
<reference evidence="9 10" key="1">
    <citation type="submission" date="2019-03" db="EMBL/GenBank/DDBJ databases">
        <title>Genome Sequencing and Assembly of Various Microbes Isolated from Alder Root Nodule.</title>
        <authorList>
            <person name="Swanson E."/>
            <person name="Sevigny J.L."/>
            <person name="Pesce C."/>
            <person name="Davis I."/>
            <person name="Kleiner V."/>
            <person name="Tisa L."/>
        </authorList>
    </citation>
    <scope>NUCLEOTIDE SEQUENCE [LARGE SCALE GENOMIC DNA]</scope>
    <source>
        <strain evidence="9 10">4R-31</strain>
    </source>
</reference>
<dbReference type="GO" id="GO:0005886">
    <property type="term" value="C:plasma membrane"/>
    <property type="evidence" value="ECO:0007669"/>
    <property type="project" value="UniProtKB-SubCell"/>
</dbReference>
<keyword evidence="5 7" id="KW-1133">Transmembrane helix</keyword>
<evidence type="ECO:0000256" key="7">
    <source>
        <dbReference type="SAM" id="Phobius"/>
    </source>
</evidence>
<sequence>MENPAVTDVTPRTWWRVGAAMFTVGFGANLFAPMLEVYRSQDGLSESFVTGMLGIYAAGLVPALLVLGPVSDHRGRRAVMRPALAVVLVASLVLAAASHTTDWLLYAGRWIMGFGVGMAMASGSAWVKQLSTDRPGAGPRRATVVLSAGFGAGPLAAGLLAQFLPAPQVTPFVVHVVLTVVAAVLVWNVPETQPPASGPRPSRPLVPAVARTSRFFWVVAAWAPWVFGTATIAFASIPSFLLSTVRWPVAYLGVVAAAVMFTGVLVQPLAARLARHGWLPLSVTGLGAASVGLVLGALTVTWHSSWLAGPTAVVLGVSYGFMMVAGLREVELMARPHELGALIGVFYTLTYTGFAVPFVLSLVAPAVARWAGVEPTTGFVWCLLFGVLVCAASAVPVARAAARGVPDPGTTPPRA</sequence>
<keyword evidence="3" id="KW-1003">Cell membrane</keyword>